<dbReference type="GO" id="GO:0003700">
    <property type="term" value="F:DNA-binding transcription factor activity"/>
    <property type="evidence" value="ECO:0007669"/>
    <property type="project" value="InterPro"/>
</dbReference>
<evidence type="ECO:0000256" key="3">
    <source>
        <dbReference type="ARBA" id="ARBA00023125"/>
    </source>
</evidence>
<dbReference type="PROSITE" id="PS50811">
    <property type="entry name" value="WRKY"/>
    <property type="match status" value="1"/>
</dbReference>
<keyword evidence="2" id="KW-0805">Transcription regulation</keyword>
<dbReference type="GO" id="GO:0043565">
    <property type="term" value="F:sequence-specific DNA binding"/>
    <property type="evidence" value="ECO:0007669"/>
    <property type="project" value="InterPro"/>
</dbReference>
<evidence type="ECO:0000256" key="6">
    <source>
        <dbReference type="SAM" id="MobiDB-lite"/>
    </source>
</evidence>
<dbReference type="GO" id="GO:0005634">
    <property type="term" value="C:nucleus"/>
    <property type="evidence" value="ECO:0007669"/>
    <property type="project" value="UniProtKB-SubCell"/>
</dbReference>
<dbReference type="AlphaFoldDB" id="Q0JKL7"/>
<dbReference type="KEGG" id="dosa:Os01g0665500"/>
<evidence type="ECO:0000256" key="2">
    <source>
        <dbReference type="ARBA" id="ARBA00023015"/>
    </source>
</evidence>
<organism evidence="8 9">
    <name type="scientific">Oryza sativa subsp. japonica</name>
    <name type="common">Rice</name>
    <dbReference type="NCBI Taxonomy" id="39947"/>
    <lineage>
        <taxon>Eukaryota</taxon>
        <taxon>Viridiplantae</taxon>
        <taxon>Streptophyta</taxon>
        <taxon>Embryophyta</taxon>
        <taxon>Tracheophyta</taxon>
        <taxon>Spermatophyta</taxon>
        <taxon>Magnoliopsida</taxon>
        <taxon>Liliopsida</taxon>
        <taxon>Poales</taxon>
        <taxon>Poaceae</taxon>
        <taxon>BOP clade</taxon>
        <taxon>Oryzoideae</taxon>
        <taxon>Oryzeae</taxon>
        <taxon>Oryzinae</taxon>
        <taxon>Oryza</taxon>
        <taxon>Oryza sativa</taxon>
    </lineage>
</organism>
<keyword evidence="3" id="KW-0238">DNA-binding</keyword>
<dbReference type="Pfam" id="PF03106">
    <property type="entry name" value="WRKY"/>
    <property type="match status" value="1"/>
</dbReference>
<feature type="compositionally biased region" description="Basic and acidic residues" evidence="6">
    <location>
        <begin position="310"/>
        <end position="325"/>
    </location>
</feature>
<dbReference type="InterPro" id="IPR044810">
    <property type="entry name" value="WRKY_plant"/>
</dbReference>
<evidence type="ECO:0000313" key="8">
    <source>
        <dbReference type="EMBL" id="BAF05711.1"/>
    </source>
</evidence>
<evidence type="ECO:0000256" key="4">
    <source>
        <dbReference type="ARBA" id="ARBA00023163"/>
    </source>
</evidence>
<evidence type="ECO:0000256" key="5">
    <source>
        <dbReference type="ARBA" id="ARBA00023242"/>
    </source>
</evidence>
<dbReference type="SMR" id="Q0JKL7"/>
<dbReference type="EMBL" id="AP008207">
    <property type="protein sequence ID" value="BAF05711.1"/>
    <property type="molecule type" value="Genomic_DNA"/>
</dbReference>
<feature type="region of interest" description="Disordered" evidence="6">
    <location>
        <begin position="125"/>
        <end position="157"/>
    </location>
</feature>
<dbReference type="Proteomes" id="UP000000763">
    <property type="component" value="Chromosome 1"/>
</dbReference>
<dbReference type="InterPro" id="IPR036576">
    <property type="entry name" value="WRKY_dom_sf"/>
</dbReference>
<feature type="compositionally biased region" description="Basic residues" evidence="6">
    <location>
        <begin position="454"/>
        <end position="465"/>
    </location>
</feature>
<feature type="region of interest" description="Disordered" evidence="6">
    <location>
        <begin position="269"/>
        <end position="357"/>
    </location>
</feature>
<reference evidence="9" key="2">
    <citation type="journal article" date="2008" name="Nucleic Acids Res.">
        <title>The rice annotation project database (RAP-DB): 2008 update.</title>
        <authorList>
            <consortium name="The rice annotation project (RAP)"/>
        </authorList>
    </citation>
    <scope>GENOME REANNOTATION</scope>
    <source>
        <strain evidence="9">cv. Nipponbare</strain>
    </source>
</reference>
<feature type="domain" description="WRKY" evidence="7">
    <location>
        <begin position="364"/>
        <end position="429"/>
    </location>
</feature>
<dbReference type="PlantReactome" id="R-OSA-9826782">
    <property type="pathway name" value="Regulation of seed germination and coleoptile growth under submergence and normal gravity environment"/>
</dbReference>
<feature type="region of interest" description="Disordered" evidence="6">
    <location>
        <begin position="450"/>
        <end position="469"/>
    </location>
</feature>
<dbReference type="PANTHER" id="PTHR31221">
    <property type="entry name" value="WRKY TRANSCRIPTION FACTOR PROTEIN 1-RELATED"/>
    <property type="match status" value="1"/>
</dbReference>
<gene>
    <name evidence="8" type="ordered locus">Os01g0665500</name>
</gene>
<sequence>MGVAVHWRRAGDSLHMGGEPRARAEAAWAAALPAALVALVRDTATYTRMMHRLRMETPRGPTCQLDPCCCCCTAHVIPPPPPVSRTHATRRDAEASVPPPPASAAVSSRSDGTGQMAAGVTLACAAPPPLRAPRASDGGRRRGVVKGGAGTDTCRSPQRLNVRPRERERVRACVRARAKNHEHGQRRREAAVDPAMSGEYQFQDELAPLFARPGGGAGEMQMLPSSWFADYLQAGTPMQMDYDLMCRALELPVGEDVKREVGVVDVVAAGGGGAPPLTPNTTSSMSTSSSEGVGGGGGGGAGAGAGEEESPARCKKEEDENKEEGKGEEDEGHKNKKGSAAKGGKAGKGEKRARQPRFAFMTKSEVDHLEDGYRWRKYGQKAVKNSPYPRSYYRCTTQKCPVKKRVERSYQDPAVVITTYEGKHTHPIPATLRGSTHLLAAHAQAAAAAAAAHQLHHHHGHHGHHGMAPPLPLGSGAAAQFGRSSGIDVLSSFLPRAAAAHHGMTTMGGAAATTTTSHGLNSAISGGGGVSSETTSAVTVAASAQPSSPAALQMQHFMAQDLGLLQDMLLPSFIHGTNQP</sequence>
<dbReference type="Gene3D" id="2.20.25.80">
    <property type="entry name" value="WRKY domain"/>
    <property type="match status" value="1"/>
</dbReference>
<dbReference type="SMART" id="SM00774">
    <property type="entry name" value="WRKY"/>
    <property type="match status" value="1"/>
</dbReference>
<dbReference type="HOGENOM" id="CLU_1631392_0_0_1"/>
<reference evidence="8 9" key="1">
    <citation type="journal article" date="2005" name="Nature">
        <title>The map-based sequence of the rice genome.</title>
        <authorList>
            <consortium name="International rice genome sequencing project (IRGSP)"/>
            <person name="Matsumoto T."/>
            <person name="Wu J."/>
            <person name="Kanamori H."/>
            <person name="Katayose Y."/>
            <person name="Fujisawa M."/>
            <person name="Namiki N."/>
            <person name="Mizuno H."/>
            <person name="Yamamoto K."/>
            <person name="Antonio B.A."/>
            <person name="Baba T."/>
            <person name="Sakata K."/>
            <person name="Nagamura Y."/>
            <person name="Aoki H."/>
            <person name="Arikawa K."/>
            <person name="Arita K."/>
            <person name="Bito T."/>
            <person name="Chiden Y."/>
            <person name="Fujitsuka N."/>
            <person name="Fukunaka R."/>
            <person name="Hamada M."/>
            <person name="Harada C."/>
            <person name="Hayashi A."/>
            <person name="Hijishita S."/>
            <person name="Honda M."/>
            <person name="Hosokawa S."/>
            <person name="Ichikawa Y."/>
            <person name="Idonuma A."/>
            <person name="Iijima M."/>
            <person name="Ikeda M."/>
            <person name="Ikeno M."/>
            <person name="Ito K."/>
            <person name="Ito S."/>
            <person name="Ito T."/>
            <person name="Ito Y."/>
            <person name="Ito Y."/>
            <person name="Iwabuchi A."/>
            <person name="Kamiya K."/>
            <person name="Karasawa W."/>
            <person name="Kurita K."/>
            <person name="Katagiri S."/>
            <person name="Kikuta A."/>
            <person name="Kobayashi H."/>
            <person name="Kobayashi N."/>
            <person name="Machita K."/>
            <person name="Maehara T."/>
            <person name="Masukawa M."/>
            <person name="Mizubayashi T."/>
            <person name="Mukai Y."/>
            <person name="Nagasaki H."/>
            <person name="Nagata Y."/>
            <person name="Naito S."/>
            <person name="Nakashima M."/>
            <person name="Nakama Y."/>
            <person name="Nakamichi Y."/>
            <person name="Nakamura M."/>
            <person name="Meguro A."/>
            <person name="Negishi M."/>
            <person name="Ohta I."/>
            <person name="Ohta T."/>
            <person name="Okamoto M."/>
            <person name="Ono N."/>
            <person name="Saji S."/>
            <person name="Sakaguchi M."/>
            <person name="Sakai K."/>
            <person name="Shibata M."/>
            <person name="Shimokawa T."/>
            <person name="Song J."/>
            <person name="Takazaki Y."/>
            <person name="Terasawa K."/>
            <person name="Tsugane M."/>
            <person name="Tsuji K."/>
            <person name="Ueda S."/>
            <person name="Waki K."/>
            <person name="Yamagata H."/>
            <person name="Yamamoto M."/>
            <person name="Yamamoto S."/>
            <person name="Yamane H."/>
            <person name="Yoshiki S."/>
            <person name="Yoshihara R."/>
            <person name="Yukawa K."/>
            <person name="Zhong H."/>
            <person name="Yano M."/>
            <person name="Yuan Q."/>
            <person name="Ouyang S."/>
            <person name="Liu J."/>
            <person name="Jones K.M."/>
            <person name="Gansberger K."/>
            <person name="Moffat K."/>
            <person name="Hill J."/>
            <person name="Bera J."/>
            <person name="Fadrosh D."/>
            <person name="Jin S."/>
            <person name="Johri S."/>
            <person name="Kim M."/>
            <person name="Overton L."/>
            <person name="Reardon M."/>
            <person name="Tsitrin T."/>
            <person name="Vuong H."/>
            <person name="Weaver B."/>
            <person name="Ciecko A."/>
            <person name="Tallon L."/>
            <person name="Jackson J."/>
            <person name="Pai G."/>
            <person name="Aken S.V."/>
            <person name="Utterback T."/>
            <person name="Reidmuller S."/>
            <person name="Feldblyum T."/>
            <person name="Hsiao J."/>
            <person name="Zismann V."/>
            <person name="Iobst S."/>
            <person name="de Vazeille A.R."/>
            <person name="Buell C.R."/>
            <person name="Ying K."/>
            <person name="Li Y."/>
            <person name="Lu T."/>
            <person name="Huang Y."/>
            <person name="Zhao Q."/>
            <person name="Feng Q."/>
            <person name="Zhang L."/>
            <person name="Zhu J."/>
            <person name="Weng Q."/>
            <person name="Mu J."/>
            <person name="Lu Y."/>
            <person name="Fan D."/>
            <person name="Liu Y."/>
            <person name="Guan J."/>
            <person name="Zhang Y."/>
            <person name="Yu S."/>
            <person name="Liu X."/>
            <person name="Zhang Y."/>
            <person name="Hong G."/>
            <person name="Han B."/>
            <person name="Choisne N."/>
            <person name="Demange N."/>
            <person name="Orjeda G."/>
            <person name="Samain S."/>
            <person name="Cattolico L."/>
            <person name="Pelletier E."/>
            <person name="Couloux A."/>
            <person name="Segurens B."/>
            <person name="Wincker P."/>
            <person name="D'Hont A."/>
            <person name="Scarpelli C."/>
            <person name="Weissenbach J."/>
            <person name="Salanoubat M."/>
            <person name="Quetier F."/>
            <person name="Yu Y."/>
            <person name="Kim H.R."/>
            <person name="Rambo T."/>
            <person name="Currie J."/>
            <person name="Collura K."/>
            <person name="Luo M."/>
            <person name="Yang T."/>
            <person name="Ammiraju J.S.S."/>
            <person name="Engler F."/>
            <person name="Soderlund C."/>
            <person name="Wing R.A."/>
            <person name="Palmer L.E."/>
            <person name="de la Bastide M."/>
            <person name="Spiegel L."/>
            <person name="Nascimento L."/>
            <person name="Zutavern T."/>
            <person name="O'Shaughnessy A."/>
            <person name="Dike S."/>
            <person name="Dedhia N."/>
            <person name="Preston R."/>
            <person name="Balija V."/>
            <person name="McCombie W.R."/>
            <person name="Chow T."/>
            <person name="Chen H."/>
            <person name="Chung M."/>
            <person name="Chen C."/>
            <person name="Shaw J."/>
            <person name="Wu H."/>
            <person name="Hsiao K."/>
            <person name="Chao Y."/>
            <person name="Chu M."/>
            <person name="Cheng C."/>
            <person name="Hour A."/>
            <person name="Lee P."/>
            <person name="Lin S."/>
            <person name="Lin Y."/>
            <person name="Liou J."/>
            <person name="Liu S."/>
            <person name="Hsing Y."/>
            <person name="Raghuvanshi S."/>
            <person name="Mohanty A."/>
            <person name="Bharti A.K."/>
            <person name="Gaur A."/>
            <person name="Gupta V."/>
            <person name="Kumar D."/>
            <person name="Ravi V."/>
            <person name="Vij S."/>
            <person name="Kapur A."/>
            <person name="Khurana P."/>
            <person name="Khurana P."/>
            <person name="Khurana J.P."/>
            <person name="Tyagi A.K."/>
            <person name="Gaikwad K."/>
            <person name="Singh A."/>
            <person name="Dalal V."/>
            <person name="Srivastava S."/>
            <person name="Dixit A."/>
            <person name="Pal A.K."/>
            <person name="Ghazi I.A."/>
            <person name="Yadav M."/>
            <person name="Pandit A."/>
            <person name="Bhargava A."/>
            <person name="Sureshbabu K."/>
            <person name="Batra K."/>
            <person name="Sharma T.R."/>
            <person name="Mohapatra T."/>
            <person name="Singh N.K."/>
            <person name="Messing J."/>
            <person name="Nelson A.B."/>
            <person name="Fuks G."/>
            <person name="Kavchok S."/>
            <person name="Keizer G."/>
            <person name="Linton E."/>
            <person name="Llaca V."/>
            <person name="Song R."/>
            <person name="Tanyolac B."/>
            <person name="Young S."/>
            <person name="Ho-Il K."/>
            <person name="Hahn J.H."/>
            <person name="Sangsakoo G."/>
            <person name="Vanavichit A."/>
            <person name="de Mattos Luiz.A.T."/>
            <person name="Zimmer P.D."/>
            <person name="Malone G."/>
            <person name="Dellagostin O."/>
            <person name="de Oliveira A.C."/>
            <person name="Bevan M."/>
            <person name="Bancroft I."/>
            <person name="Minx P."/>
            <person name="Cordum H."/>
            <person name="Wilson R."/>
            <person name="Cheng Z."/>
            <person name="Jin W."/>
            <person name="Jiang J."/>
            <person name="Leong S.A."/>
            <person name="Iwama H."/>
            <person name="Gojobori T."/>
            <person name="Itoh T."/>
            <person name="Niimura Y."/>
            <person name="Fujii Y."/>
            <person name="Habara T."/>
            <person name="Sakai H."/>
            <person name="Sato Y."/>
            <person name="Wilson G."/>
            <person name="Kumar K."/>
            <person name="McCouch S."/>
            <person name="Juretic N."/>
            <person name="Hoen D."/>
            <person name="Wright S."/>
            <person name="Bruskiewich R."/>
            <person name="Bureau T."/>
            <person name="Miyao A."/>
            <person name="Hirochika H."/>
            <person name="Nishikawa T."/>
            <person name="Kadowaki K."/>
            <person name="Sugiura M."/>
            <person name="Burr B."/>
            <person name="Sasaki T."/>
        </authorList>
    </citation>
    <scope>NUCLEOTIDE SEQUENCE [LARGE SCALE GENOMIC DNA]</scope>
    <source>
        <strain evidence="9">cv. Nipponbare</strain>
    </source>
</reference>
<evidence type="ECO:0000259" key="7">
    <source>
        <dbReference type="PROSITE" id="PS50811"/>
    </source>
</evidence>
<comment type="subcellular location">
    <subcellularLocation>
        <location evidence="1">Nucleus</location>
    </subcellularLocation>
</comment>
<evidence type="ECO:0000313" key="9">
    <source>
        <dbReference type="Proteomes" id="UP000000763"/>
    </source>
</evidence>
<dbReference type="SUPFAM" id="SSF118290">
    <property type="entry name" value="WRKY DNA-binding domain"/>
    <property type="match status" value="1"/>
</dbReference>
<feature type="compositionally biased region" description="Low complexity" evidence="6">
    <location>
        <begin position="281"/>
        <end position="291"/>
    </location>
</feature>
<keyword evidence="4" id="KW-0804">Transcription</keyword>
<keyword evidence="5" id="KW-0539">Nucleus</keyword>
<feature type="compositionally biased region" description="Gly residues" evidence="6">
    <location>
        <begin position="292"/>
        <end position="305"/>
    </location>
</feature>
<protein>
    <submittedName>
        <fullName evidence="8">Os01g0665500 protein</fullName>
    </submittedName>
</protein>
<dbReference type="OrthoDB" id="693960at2759"/>
<name>Q0JKL7_ORYSJ</name>
<feature type="region of interest" description="Disordered" evidence="6">
    <location>
        <begin position="80"/>
        <end position="113"/>
    </location>
</feature>
<proteinExistence type="predicted"/>
<dbReference type="FunFam" id="2.20.25.80:FF:000003">
    <property type="entry name" value="WRKY transcription factor 57"/>
    <property type="match status" value="1"/>
</dbReference>
<accession>Q0JKL7</accession>
<dbReference type="InterPro" id="IPR003657">
    <property type="entry name" value="WRKY_dom"/>
</dbReference>
<evidence type="ECO:0000256" key="1">
    <source>
        <dbReference type="ARBA" id="ARBA00004123"/>
    </source>
</evidence>
<dbReference type="PANTHER" id="PTHR31221:SF127">
    <property type="entry name" value="WRKY TRANSCRIPTION FACTOR 71-RELATED"/>
    <property type="match status" value="1"/>
</dbReference>